<organism evidence="1 2">
    <name type="scientific">Cylindrobasidium torrendii FP15055 ss-10</name>
    <dbReference type="NCBI Taxonomy" id="1314674"/>
    <lineage>
        <taxon>Eukaryota</taxon>
        <taxon>Fungi</taxon>
        <taxon>Dikarya</taxon>
        <taxon>Basidiomycota</taxon>
        <taxon>Agaricomycotina</taxon>
        <taxon>Agaricomycetes</taxon>
        <taxon>Agaricomycetidae</taxon>
        <taxon>Agaricales</taxon>
        <taxon>Marasmiineae</taxon>
        <taxon>Physalacriaceae</taxon>
        <taxon>Cylindrobasidium</taxon>
    </lineage>
</organism>
<dbReference type="AlphaFoldDB" id="A0A0D7AVZ7"/>
<name>A0A0D7AVZ7_9AGAR</name>
<dbReference type="PANTHER" id="PTHR43558:SF6">
    <property type="entry name" value="REDUCTASE, PUTATIVE (AFU_ORTHOLOGUE AFUA_3G10540)-RELATED"/>
    <property type="match status" value="1"/>
</dbReference>
<keyword evidence="2" id="KW-1185">Reference proteome</keyword>
<dbReference type="PANTHER" id="PTHR43558">
    <property type="entry name" value="REDUCTASE, PUTATIVE (AFU_ORTHOLOGUE AFUA_3G10540)-RELATED"/>
    <property type="match status" value="1"/>
</dbReference>
<dbReference type="InterPro" id="IPR053354">
    <property type="entry name" value="MGDG_epimerase"/>
</dbReference>
<dbReference type="STRING" id="1314674.A0A0D7AVZ7"/>
<proteinExistence type="predicted"/>
<gene>
    <name evidence="1" type="ORF">CYLTODRAFT_495250</name>
</gene>
<dbReference type="OrthoDB" id="539213at2759"/>
<protein>
    <submittedName>
        <fullName evidence="1">Uncharacterized protein</fullName>
    </submittedName>
</protein>
<evidence type="ECO:0000313" key="2">
    <source>
        <dbReference type="Proteomes" id="UP000054007"/>
    </source>
</evidence>
<reference evidence="1 2" key="1">
    <citation type="journal article" date="2015" name="Fungal Genet. Biol.">
        <title>Evolution of novel wood decay mechanisms in Agaricales revealed by the genome sequences of Fistulina hepatica and Cylindrobasidium torrendii.</title>
        <authorList>
            <person name="Floudas D."/>
            <person name="Held B.W."/>
            <person name="Riley R."/>
            <person name="Nagy L.G."/>
            <person name="Koehler G."/>
            <person name="Ransdell A.S."/>
            <person name="Younus H."/>
            <person name="Chow J."/>
            <person name="Chiniquy J."/>
            <person name="Lipzen A."/>
            <person name="Tritt A."/>
            <person name="Sun H."/>
            <person name="Haridas S."/>
            <person name="LaButti K."/>
            <person name="Ohm R.A."/>
            <person name="Kues U."/>
            <person name="Blanchette R.A."/>
            <person name="Grigoriev I.V."/>
            <person name="Minto R.E."/>
            <person name="Hibbett D.S."/>
        </authorList>
    </citation>
    <scope>NUCLEOTIDE SEQUENCE [LARGE SCALE GENOMIC DNA]</scope>
    <source>
        <strain evidence="1 2">FP15055 ss-10</strain>
    </source>
</reference>
<accession>A0A0D7AVZ7</accession>
<evidence type="ECO:0000313" key="1">
    <source>
        <dbReference type="EMBL" id="KIY61451.1"/>
    </source>
</evidence>
<sequence length="763" mass="86395">MDLDWLVNLILDYLPGFFAPRTQRILNSPCIPLDQDIPLGSQHFPTTALLPDDIKRLSLSGPDAQSLCDPYELGRAVISLQLEIAARRDSALIDTSPMPYFLDIDLIRTIVPSKSVQENVKILLQIATENGMNSADVRKLWGWTALPYTTRNAGLARDAGVQGKELGTGRLHGLAGCVNDQDIWLLENEARLRLISRRAALCQDTAPVPWSYGLIPLHELPVALTQPFNVLESNGSTVALRICRPASLPGFCVLGRKVKSNLYVQPSLEAFEASWASMSGEVLKGLDWDNVFVAGGLVLGTLLTPQGVMENGDVHAPDEWQASDIDLYIYGLPLDEANKKLEEIARTVTLYSSWPTRRVQIVLKLMKAPGDILLNFDLDPCAIGYDGAEVWMLPRFVRALETGYTNFTMDMVNGHYLGDRKSSRDTRIFKYAAKGFGLRFLPQYLDYLPSHLSVDRLASQADKWTQRCIHNRILVDIKVPIQVRGWPPAIGGTLPRIAHSDLDHYMQHSPGSGQSCLNGFSLLMRHVALWEEEAKGNVLIKERVYAENSYGEAVAFADLMYDDTPRYRWDQKFDMVDFCKEIRSFNQEETKIISQSLRHYQADLKLDKAKNSVRRLTYGTDIDDIFSRVHDLEVILVLSEDFVSFSNSILEQAMTDVGHPSTFPPLTIISKSRITQECLVSWKLDYALNWQMLDRRIDELREVLWIYHNTFQHAVFSHRAQQMISHAFRRSTRETEEEEGEAFAEWVARKPYHVGPGNHVYNL</sequence>
<dbReference type="EMBL" id="KN880941">
    <property type="protein sequence ID" value="KIY61451.1"/>
    <property type="molecule type" value="Genomic_DNA"/>
</dbReference>
<dbReference type="Proteomes" id="UP000054007">
    <property type="component" value="Unassembled WGS sequence"/>
</dbReference>